<dbReference type="PROSITE" id="PS51257">
    <property type="entry name" value="PROKAR_LIPOPROTEIN"/>
    <property type="match status" value="1"/>
</dbReference>
<reference evidence="2 3" key="1">
    <citation type="submission" date="2022-09" db="EMBL/GenBank/DDBJ databases">
        <title>The outer-membrane cytochrome OmcA is essential for infection of Shewanella oneidensis by a zebrafish-associated bacteriophage.</title>
        <authorList>
            <person name="Grenfell A.W."/>
            <person name="Intile P."/>
            <person name="Mcfarlane J."/>
            <person name="Leung D."/>
            <person name="Abdalla K."/>
            <person name="Wold M."/>
            <person name="Kees E."/>
            <person name="Gralnick J."/>
        </authorList>
    </citation>
    <scope>NUCLEOTIDE SEQUENCE [LARGE SCALE GENOMIC DNA]</scope>
    <source>
        <strain evidence="2 3">NF-5</strain>
    </source>
</reference>
<proteinExistence type="predicted"/>
<organism evidence="2 3">
    <name type="scientific">Shewanella xiamenensis</name>
    <dbReference type="NCBI Taxonomy" id="332186"/>
    <lineage>
        <taxon>Bacteria</taxon>
        <taxon>Pseudomonadati</taxon>
        <taxon>Pseudomonadota</taxon>
        <taxon>Gammaproteobacteria</taxon>
        <taxon>Alteromonadales</taxon>
        <taxon>Shewanellaceae</taxon>
        <taxon>Shewanella</taxon>
    </lineage>
</organism>
<evidence type="ECO:0000313" key="2">
    <source>
        <dbReference type="EMBL" id="MDI5833295.1"/>
    </source>
</evidence>
<dbReference type="Gene3D" id="3.55.50.60">
    <property type="entry name" value="DotD protein"/>
    <property type="match status" value="1"/>
</dbReference>
<keyword evidence="3" id="KW-1185">Reference proteome</keyword>
<dbReference type="RefSeq" id="WP_282895512.1">
    <property type="nucleotide sequence ID" value="NZ_CP106875.1"/>
</dbReference>
<feature type="chain" id="PRO_5046076485" description="Lipoprotein" evidence="1">
    <location>
        <begin position="23"/>
        <end position="180"/>
    </location>
</feature>
<evidence type="ECO:0000256" key="1">
    <source>
        <dbReference type="SAM" id="SignalP"/>
    </source>
</evidence>
<name>A0ABT6UFP7_9GAMM</name>
<sequence length="180" mass="19427">MNMRYGLVFVLPLLSLTGCVSSGATSSVYNTVDMSPIDAALLASAEAAQKSLLVMEQNNNYKTHKALSEKDSKDIYEQANYVPVGLDIPITMNQRLPIQKSVALICDVTGYSLVTINPPKVDISESVFAYARPAVEVLRDLGSRLADRAIIRVIPNPNPTSTSNNGIIQLEYPVATGAVQ</sequence>
<protein>
    <recommendedName>
        <fullName evidence="4">Lipoprotein</fullName>
    </recommendedName>
</protein>
<evidence type="ECO:0000313" key="3">
    <source>
        <dbReference type="Proteomes" id="UP001159075"/>
    </source>
</evidence>
<dbReference type="InterPro" id="IPR038140">
    <property type="entry name" value="DotD_sf"/>
</dbReference>
<gene>
    <name evidence="2" type="ORF">ODY93_17065</name>
</gene>
<dbReference type="EMBL" id="JAOTLW010000020">
    <property type="protein sequence ID" value="MDI5833295.1"/>
    <property type="molecule type" value="Genomic_DNA"/>
</dbReference>
<accession>A0ABT6UFP7</accession>
<feature type="signal peptide" evidence="1">
    <location>
        <begin position="1"/>
        <end position="22"/>
    </location>
</feature>
<comment type="caution">
    <text evidence="2">The sequence shown here is derived from an EMBL/GenBank/DDBJ whole genome shotgun (WGS) entry which is preliminary data.</text>
</comment>
<evidence type="ECO:0008006" key="4">
    <source>
        <dbReference type="Google" id="ProtNLM"/>
    </source>
</evidence>
<keyword evidence="1" id="KW-0732">Signal</keyword>
<dbReference type="Proteomes" id="UP001159075">
    <property type="component" value="Unassembled WGS sequence"/>
</dbReference>